<dbReference type="SUPFAM" id="SSF52540">
    <property type="entry name" value="P-loop containing nucleoside triphosphate hydrolases"/>
    <property type="match status" value="1"/>
</dbReference>
<evidence type="ECO:0000313" key="4">
    <source>
        <dbReference type="Proteomes" id="UP000095706"/>
    </source>
</evidence>
<sequence length="479" mass="56687">MSNAKEKIKEIATKEQKDAMKEMFRMVDKSKVDEVKQMLEYTQKGTAKATVGNYMVVLRNDPLVRESMKYNKLTGRIDIVKKLWWNEEVCKLDDDGRTYFYYFFERYYKLTSEKCMDKALRIEANSRAYHPICEYLEQLEWDGQERIRYVLQRYMGADASDFVYEVVKHFLMEALSRIYRPGCKADEMLCLVGQQGAGKSTFFRFLALNDDWFSDDLKQLNDSKIYEHLRGHWIMEMSEMIAAISAKSNEEIKSFLTRQKDTYRNPYDKYEEDRKRQCIFAGSTNTRQFIPFDRTGARRFLPIAIDSSKAEKHILDDEKEARSYFDQLWAEVMEIYWSTENKSSLLKFSKEMEQEISEYRKQFTQEDTMAGMIQGWLDAYKGSHVCSVQIWKEAFDHFDREPKKFETNEICSIMDTQITGWKRAGVHRFSKEGYGRQRSWIREGAEEEGGNEPDKDGFTKLTKAEQLELPFDLPDREKG</sequence>
<proteinExistence type="predicted"/>
<dbReference type="RefSeq" id="WP_227097757.1">
    <property type="nucleotide sequence ID" value="NZ_CAXSRP010000017.1"/>
</dbReference>
<dbReference type="AlphaFoldDB" id="A0A174IXL7"/>
<gene>
    <name evidence="3" type="ORF">ERS852406_03130</name>
</gene>
<reference evidence="3 4" key="1">
    <citation type="submission" date="2015-09" db="EMBL/GenBank/DDBJ databases">
        <authorList>
            <consortium name="Pathogen Informatics"/>
        </authorList>
    </citation>
    <scope>NUCLEOTIDE SEQUENCE [LARGE SCALE GENOMIC DNA]</scope>
    <source>
        <strain evidence="3 4">2789STDY5608849</strain>
    </source>
</reference>
<organism evidence="3 4">
    <name type="scientific">Fusicatenibacter saccharivorans</name>
    <dbReference type="NCBI Taxonomy" id="1150298"/>
    <lineage>
        <taxon>Bacteria</taxon>
        <taxon>Bacillati</taxon>
        <taxon>Bacillota</taxon>
        <taxon>Clostridia</taxon>
        <taxon>Lachnospirales</taxon>
        <taxon>Lachnospiraceae</taxon>
        <taxon>Fusicatenibacter</taxon>
    </lineage>
</organism>
<protein>
    <submittedName>
        <fullName evidence="3">Predicted P-loop ATPase and inactivated derivatives</fullName>
    </submittedName>
</protein>
<dbReference type="PANTHER" id="PTHR34985:SF1">
    <property type="entry name" value="SLR0554 PROTEIN"/>
    <property type="match status" value="1"/>
</dbReference>
<evidence type="ECO:0000256" key="1">
    <source>
        <dbReference type="SAM" id="MobiDB-lite"/>
    </source>
</evidence>
<dbReference type="InterPro" id="IPR007936">
    <property type="entry name" value="VapE-like_dom"/>
</dbReference>
<dbReference type="Pfam" id="PF05272">
    <property type="entry name" value="VapE-like_dom"/>
    <property type="match status" value="1"/>
</dbReference>
<name>A0A174IXL7_9FIRM</name>
<dbReference type="InterPro" id="IPR027417">
    <property type="entry name" value="P-loop_NTPase"/>
</dbReference>
<feature type="region of interest" description="Disordered" evidence="1">
    <location>
        <begin position="441"/>
        <end position="460"/>
    </location>
</feature>
<evidence type="ECO:0000313" key="3">
    <source>
        <dbReference type="EMBL" id="CUO90347.1"/>
    </source>
</evidence>
<dbReference type="Proteomes" id="UP000095706">
    <property type="component" value="Unassembled WGS sequence"/>
</dbReference>
<accession>A0A174IXL7</accession>
<feature type="domain" description="Virulence-associated protein E-like" evidence="2">
    <location>
        <begin position="136"/>
        <end position="364"/>
    </location>
</feature>
<dbReference type="EMBL" id="CYYV01000019">
    <property type="protein sequence ID" value="CUO90347.1"/>
    <property type="molecule type" value="Genomic_DNA"/>
</dbReference>
<dbReference type="PANTHER" id="PTHR34985">
    <property type="entry name" value="SLR0554 PROTEIN"/>
    <property type="match status" value="1"/>
</dbReference>
<evidence type="ECO:0000259" key="2">
    <source>
        <dbReference type="Pfam" id="PF05272"/>
    </source>
</evidence>